<evidence type="ECO:0000313" key="2">
    <source>
        <dbReference type="EMBL" id="CAK7229639.1"/>
    </source>
</evidence>
<feature type="compositionally biased region" description="Low complexity" evidence="1">
    <location>
        <begin position="77"/>
        <end position="90"/>
    </location>
</feature>
<accession>A0ABP0CCA0</accession>
<reference evidence="2 3" key="1">
    <citation type="submission" date="2024-01" db="EMBL/GenBank/DDBJ databases">
        <authorList>
            <person name="Allen C."/>
            <person name="Tagirdzhanova G."/>
        </authorList>
    </citation>
    <scope>NUCLEOTIDE SEQUENCE [LARGE SCALE GENOMIC DNA]</scope>
</reference>
<evidence type="ECO:0000313" key="3">
    <source>
        <dbReference type="Proteomes" id="UP001642405"/>
    </source>
</evidence>
<feature type="region of interest" description="Disordered" evidence="1">
    <location>
        <begin position="172"/>
        <end position="201"/>
    </location>
</feature>
<proteinExistence type="predicted"/>
<gene>
    <name evidence="2" type="ORF">SCUCBS95973_007291</name>
</gene>
<dbReference type="EMBL" id="CAWUHB010000050">
    <property type="protein sequence ID" value="CAK7229639.1"/>
    <property type="molecule type" value="Genomic_DNA"/>
</dbReference>
<sequence length="201" mass="21663">MLFTVEYYESLRNPGLWATASASTTSTIAAMAAVPFLKSTSNVYANVHFANATTATPASQVDYVTIAPTVPKPPQNTTDATADADAPASAMFTTSSGPRSVKPKINGFITVLLSPESMSEMEYLFDKHDRLSRKDFLALYLQRITGQSPRLRNLVAEMEAQGRSFDVFPEVVEEENKTSSADDGPEVQGKGGKGKECNVVA</sequence>
<keyword evidence="3" id="KW-1185">Reference proteome</keyword>
<protein>
    <submittedName>
        <fullName evidence="2">Uncharacterized protein</fullName>
    </submittedName>
</protein>
<name>A0ABP0CCA0_9PEZI</name>
<comment type="caution">
    <text evidence="2">The sequence shown here is derived from an EMBL/GenBank/DDBJ whole genome shotgun (WGS) entry which is preliminary data.</text>
</comment>
<evidence type="ECO:0000256" key="1">
    <source>
        <dbReference type="SAM" id="MobiDB-lite"/>
    </source>
</evidence>
<dbReference type="Proteomes" id="UP001642405">
    <property type="component" value="Unassembled WGS sequence"/>
</dbReference>
<feature type="region of interest" description="Disordered" evidence="1">
    <location>
        <begin position="70"/>
        <end position="98"/>
    </location>
</feature>
<organism evidence="2 3">
    <name type="scientific">Sporothrix curviconia</name>
    <dbReference type="NCBI Taxonomy" id="1260050"/>
    <lineage>
        <taxon>Eukaryota</taxon>
        <taxon>Fungi</taxon>
        <taxon>Dikarya</taxon>
        <taxon>Ascomycota</taxon>
        <taxon>Pezizomycotina</taxon>
        <taxon>Sordariomycetes</taxon>
        <taxon>Sordariomycetidae</taxon>
        <taxon>Ophiostomatales</taxon>
        <taxon>Ophiostomataceae</taxon>
        <taxon>Sporothrix</taxon>
    </lineage>
</organism>